<dbReference type="Pfam" id="PF16900">
    <property type="entry name" value="REPA_OB_2"/>
    <property type="match status" value="1"/>
</dbReference>
<dbReference type="GO" id="GO:0008270">
    <property type="term" value="F:zinc ion binding"/>
    <property type="evidence" value="ECO:0007669"/>
    <property type="project" value="UniProtKB-KW"/>
</dbReference>
<dbReference type="InterPro" id="IPR035897">
    <property type="entry name" value="Toll_tir_struct_dom_sf"/>
</dbReference>
<feature type="domain" description="TIR" evidence="8">
    <location>
        <begin position="15"/>
        <end position="174"/>
    </location>
</feature>
<dbReference type="Gene3D" id="2.40.50.140">
    <property type="entry name" value="Nucleic acid-binding proteins"/>
    <property type="match status" value="3"/>
</dbReference>
<evidence type="ECO:0000256" key="2">
    <source>
        <dbReference type="ARBA" id="ARBA00022723"/>
    </source>
</evidence>
<evidence type="ECO:0000256" key="5">
    <source>
        <dbReference type="ARBA" id="ARBA00023027"/>
    </source>
</evidence>
<accession>A0A7N2L7T7</accession>
<feature type="compositionally biased region" description="Acidic residues" evidence="7">
    <location>
        <begin position="640"/>
        <end position="649"/>
    </location>
</feature>
<dbReference type="FunFam" id="2.40.50.140:FF:000041">
    <property type="entry name" value="Replication protein A subunit"/>
    <property type="match status" value="1"/>
</dbReference>
<keyword evidence="5" id="KW-0520">NAD</keyword>
<comment type="similarity">
    <text evidence="1">Belongs to the replication factor A protein 1 family.</text>
</comment>
<feature type="region of interest" description="Disordered" evidence="7">
    <location>
        <begin position="625"/>
        <end position="661"/>
    </location>
</feature>
<dbReference type="RefSeq" id="XP_030961082.1">
    <property type="nucleotide sequence ID" value="XM_031105222.1"/>
</dbReference>
<dbReference type="Pfam" id="PF02721">
    <property type="entry name" value="DUF223"/>
    <property type="match status" value="1"/>
</dbReference>
<dbReference type="InterPro" id="IPR003871">
    <property type="entry name" value="RFA1B/D_OB_1st"/>
</dbReference>
<dbReference type="AlphaFoldDB" id="A0A7N2L7T7"/>
<dbReference type="Gramene" id="QL03p025410:mrna">
    <property type="protein sequence ID" value="QL03p025410:mrna"/>
    <property type="gene ID" value="QL03p025410"/>
</dbReference>
<evidence type="ECO:0000256" key="1">
    <source>
        <dbReference type="ARBA" id="ARBA00005690"/>
    </source>
</evidence>
<dbReference type="GeneID" id="115982586"/>
<dbReference type="InterPro" id="IPR031657">
    <property type="entry name" value="REPA_OB_2"/>
</dbReference>
<dbReference type="GO" id="GO:0007165">
    <property type="term" value="P:signal transduction"/>
    <property type="evidence" value="ECO:0007669"/>
    <property type="project" value="InterPro"/>
</dbReference>
<dbReference type="InterPro" id="IPR047192">
    <property type="entry name" value="Euk_RPA1_DBD_C"/>
</dbReference>
<evidence type="ECO:0000313" key="10">
    <source>
        <dbReference type="Proteomes" id="UP000594261"/>
    </source>
</evidence>
<dbReference type="PANTHER" id="PTHR47165">
    <property type="entry name" value="OS03G0429900 PROTEIN"/>
    <property type="match status" value="1"/>
</dbReference>
<sequence>MASLRTSSFSFTQHCKYDVFLSFRGEDTRSVFISNLNGFLCDKGINTFMDEKLPIGEEIPAELLEAIESSRVSIVVFSKNYASSTWCLDELVKILKCKKKGQFVLPIFYEINPSVVRRQKRKFGKALVKHEQEFDMNKVQIWRVALEKAGKLRGRHYKKGYPQYQFIQEIFEDISPFVGKMKDDYSLLHELNGNKKNWKIKARVTRLWDVYNFKNEDFMSLDMVLLDEQGNHIHARIKDAFVHQFKESLQAGNIYYIKNFGVIPYQNDYKIVTNEHMINFCATTIVKRAGSDDLSIPEYKFEFVPFEHLSGRCDKNVHLTDVIGRVSTIFPVYEKDKNGKPLKRRIVEIEDKRKRKIQITLWGDLAESITEDVCMERSKSTILIITSTTVKSFINRLSLSSTSATKVYIDLDNQKNYIHWDFDEVVKNKRTIHEIIKFLEQSKSQKAIFYCMAVVKKVNAANGWHYISCTDCPKKAKTIRSTFWCESCKNEFSSPTIRYRLELHVKDESGSTIFVVFDKEAEKIVRIPATQVYTTEIKDEDDDEEDVVPKPIKNLLGKTYMFQIKINPKQLIKKKKINPKQNFTAIHVFEDHAYKQLHHEQKEKNQILPLKRGIDVDVEIEREVPKAKRNGKLTESEASANEEEDVDDKNEEKEKCRERRI</sequence>
<dbReference type="FunFam" id="3.40.50.10140:FF:000007">
    <property type="entry name" value="Disease resistance protein (TIR-NBS-LRR class)"/>
    <property type="match status" value="1"/>
</dbReference>
<dbReference type="CDD" id="cd04481">
    <property type="entry name" value="RPA1_DBD_B_like"/>
    <property type="match status" value="1"/>
</dbReference>
<dbReference type="InterPro" id="IPR013955">
    <property type="entry name" value="Rep_factor-A_C"/>
</dbReference>
<dbReference type="EnsemblPlants" id="QL03p025410:mrna">
    <property type="protein sequence ID" value="QL03p025410:mrna"/>
    <property type="gene ID" value="QL03p025410"/>
</dbReference>
<proteinExistence type="inferred from homology"/>
<reference evidence="9" key="2">
    <citation type="submission" date="2021-01" db="UniProtKB">
        <authorList>
            <consortium name="EnsemblPlants"/>
        </authorList>
    </citation>
    <scope>IDENTIFICATION</scope>
</reference>
<gene>
    <name evidence="9" type="primary">LOC115982586</name>
</gene>
<dbReference type="PANTHER" id="PTHR47165:SF4">
    <property type="entry name" value="OS03G0429900 PROTEIN"/>
    <property type="match status" value="1"/>
</dbReference>
<dbReference type="Pfam" id="PF08646">
    <property type="entry name" value="Rep_fac-A_C"/>
    <property type="match status" value="1"/>
</dbReference>
<evidence type="ECO:0000259" key="8">
    <source>
        <dbReference type="PROSITE" id="PS50104"/>
    </source>
</evidence>
<dbReference type="InterPro" id="IPR000157">
    <property type="entry name" value="TIR_dom"/>
</dbReference>
<evidence type="ECO:0000256" key="7">
    <source>
        <dbReference type="SAM" id="MobiDB-lite"/>
    </source>
</evidence>
<evidence type="ECO:0000313" key="9">
    <source>
        <dbReference type="EnsemblPlants" id="QL03p025410:mrna"/>
    </source>
</evidence>
<dbReference type="Gene3D" id="3.40.50.10140">
    <property type="entry name" value="Toll/interleukin-1 receptor homology (TIR) domain"/>
    <property type="match status" value="1"/>
</dbReference>
<evidence type="ECO:0000256" key="4">
    <source>
        <dbReference type="ARBA" id="ARBA00022833"/>
    </source>
</evidence>
<dbReference type="InterPro" id="IPR012340">
    <property type="entry name" value="NA-bd_OB-fold"/>
</dbReference>
<dbReference type="OMA" id="YAKVENM"/>
<evidence type="ECO:0000256" key="3">
    <source>
        <dbReference type="ARBA" id="ARBA00022771"/>
    </source>
</evidence>
<keyword evidence="2" id="KW-0479">Metal-binding</keyword>
<keyword evidence="6" id="KW-0238">DNA-binding</keyword>
<dbReference type="SMART" id="SM00255">
    <property type="entry name" value="TIR"/>
    <property type="match status" value="1"/>
</dbReference>
<dbReference type="PROSITE" id="PS50104">
    <property type="entry name" value="TIR"/>
    <property type="match status" value="1"/>
</dbReference>
<dbReference type="GO" id="GO:0003677">
    <property type="term" value="F:DNA binding"/>
    <property type="evidence" value="ECO:0007669"/>
    <property type="project" value="UniProtKB-KW"/>
</dbReference>
<name>A0A7N2L7T7_QUELO</name>
<keyword evidence="4" id="KW-0862">Zinc</keyword>
<dbReference type="SUPFAM" id="SSF52200">
    <property type="entry name" value="Toll/Interleukin receptor TIR domain"/>
    <property type="match status" value="1"/>
</dbReference>
<dbReference type="Proteomes" id="UP000594261">
    <property type="component" value="Chromosome 3"/>
</dbReference>
<dbReference type="CDD" id="cd04476">
    <property type="entry name" value="RPA1_DBD_C"/>
    <property type="match status" value="1"/>
</dbReference>
<dbReference type="SUPFAM" id="SSF50249">
    <property type="entry name" value="Nucleic acid-binding proteins"/>
    <property type="match status" value="3"/>
</dbReference>
<dbReference type="InParanoid" id="A0A7N2L7T7"/>
<dbReference type="CDD" id="cd04480">
    <property type="entry name" value="RPA1_DBD_A_like"/>
    <property type="match status" value="1"/>
</dbReference>
<protein>
    <recommendedName>
        <fullName evidence="8">TIR domain-containing protein</fullName>
    </recommendedName>
</protein>
<keyword evidence="10" id="KW-1185">Reference proteome</keyword>
<keyword evidence="3" id="KW-0863">Zinc-finger</keyword>
<reference evidence="9 10" key="1">
    <citation type="journal article" date="2016" name="G3 (Bethesda)">
        <title>First Draft Assembly and Annotation of the Genome of a California Endemic Oak Quercus lobata Nee (Fagaceae).</title>
        <authorList>
            <person name="Sork V.L."/>
            <person name="Fitz-Gibbon S.T."/>
            <person name="Puiu D."/>
            <person name="Crepeau M."/>
            <person name="Gugger P.F."/>
            <person name="Sherman R."/>
            <person name="Stevens K."/>
            <person name="Langley C.H."/>
            <person name="Pellegrini M."/>
            <person name="Salzberg S.L."/>
        </authorList>
    </citation>
    <scope>NUCLEOTIDE SEQUENCE [LARGE SCALE GENOMIC DNA]</scope>
    <source>
        <strain evidence="9 10">cv. SW786</strain>
    </source>
</reference>
<organism evidence="9 10">
    <name type="scientific">Quercus lobata</name>
    <name type="common">Valley oak</name>
    <dbReference type="NCBI Taxonomy" id="97700"/>
    <lineage>
        <taxon>Eukaryota</taxon>
        <taxon>Viridiplantae</taxon>
        <taxon>Streptophyta</taxon>
        <taxon>Embryophyta</taxon>
        <taxon>Tracheophyta</taxon>
        <taxon>Spermatophyta</taxon>
        <taxon>Magnoliopsida</taxon>
        <taxon>eudicotyledons</taxon>
        <taxon>Gunneridae</taxon>
        <taxon>Pentapetalae</taxon>
        <taxon>rosids</taxon>
        <taxon>fabids</taxon>
        <taxon>Fagales</taxon>
        <taxon>Fagaceae</taxon>
        <taxon>Quercus</taxon>
    </lineage>
</organism>
<feature type="compositionally biased region" description="Basic and acidic residues" evidence="7">
    <location>
        <begin position="650"/>
        <end position="661"/>
    </location>
</feature>
<dbReference type="EMBL" id="LRBV02000003">
    <property type="status" value="NOT_ANNOTATED_CDS"/>
    <property type="molecule type" value="Genomic_DNA"/>
</dbReference>
<evidence type="ECO:0000256" key="6">
    <source>
        <dbReference type="ARBA" id="ARBA00023125"/>
    </source>
</evidence>
<dbReference type="Pfam" id="PF01582">
    <property type="entry name" value="TIR"/>
    <property type="match status" value="1"/>
</dbReference>